<organism evidence="1 2">
    <name type="scientific">Candidatus Dojkabacteria bacterium</name>
    <dbReference type="NCBI Taxonomy" id="2099670"/>
    <lineage>
        <taxon>Bacteria</taxon>
        <taxon>Candidatus Dojkabacteria</taxon>
    </lineage>
</organism>
<dbReference type="AlphaFoldDB" id="A0A955L9P6"/>
<name>A0A955L9P6_9BACT</name>
<dbReference type="EMBL" id="JAGQLH010000080">
    <property type="protein sequence ID" value="MCA9386114.1"/>
    <property type="molecule type" value="Genomic_DNA"/>
</dbReference>
<sequence length="331" mass="37213">MPEGGQNTPEYYEDALARHKIFMQTNLPARKVFRQDFFSVGIHPESGDIIYSLIDGMGGVGRYFPAINLPSVGITKNSNFLADRLYNAVPFMEPTEAIIAANNQLDEIIMGRRRSAERPPIATGCAGYISPPDLNLCRRFATASLGDSFQAKFSLRLGGYKPARLIDGYSNANGRNELRNEDMHPFLCQILPQDNEANRLRLKRIIPLVAVENNPGSSQLITGFGRSDIENYIWTTEVTLAPDEAVIIASDGIGGQDLMAFNFFDSPKHEHLMAVFDLLKTMYWNADQDTFTHCFEVMAKILRKYFFETDEITFGFIPPLVPQITTQYEGF</sequence>
<reference evidence="1" key="1">
    <citation type="submission" date="2020-04" db="EMBL/GenBank/DDBJ databases">
        <authorList>
            <person name="Zhang T."/>
        </authorList>
    </citation>
    <scope>NUCLEOTIDE SEQUENCE</scope>
    <source>
        <strain evidence="1">HKST-UBA11</strain>
    </source>
</reference>
<proteinExistence type="predicted"/>
<comment type="caution">
    <text evidence="1">The sequence shown here is derived from an EMBL/GenBank/DDBJ whole genome shotgun (WGS) entry which is preliminary data.</text>
</comment>
<evidence type="ECO:0008006" key="3">
    <source>
        <dbReference type="Google" id="ProtNLM"/>
    </source>
</evidence>
<dbReference type="InterPro" id="IPR036457">
    <property type="entry name" value="PPM-type-like_dom_sf"/>
</dbReference>
<evidence type="ECO:0000313" key="1">
    <source>
        <dbReference type="EMBL" id="MCA9386114.1"/>
    </source>
</evidence>
<gene>
    <name evidence="1" type="ORF">KC717_05695</name>
</gene>
<dbReference type="SUPFAM" id="SSF81606">
    <property type="entry name" value="PP2C-like"/>
    <property type="match status" value="1"/>
</dbReference>
<evidence type="ECO:0000313" key="2">
    <source>
        <dbReference type="Proteomes" id="UP000754563"/>
    </source>
</evidence>
<accession>A0A955L9P6</accession>
<reference evidence="1" key="2">
    <citation type="journal article" date="2021" name="Microbiome">
        <title>Successional dynamics and alternative stable states in a saline activated sludge microbial community over 9 years.</title>
        <authorList>
            <person name="Wang Y."/>
            <person name="Ye J."/>
            <person name="Ju F."/>
            <person name="Liu L."/>
            <person name="Boyd J.A."/>
            <person name="Deng Y."/>
            <person name="Parks D.H."/>
            <person name="Jiang X."/>
            <person name="Yin X."/>
            <person name="Woodcroft B.J."/>
            <person name="Tyson G.W."/>
            <person name="Hugenholtz P."/>
            <person name="Polz M.F."/>
            <person name="Zhang T."/>
        </authorList>
    </citation>
    <scope>NUCLEOTIDE SEQUENCE</scope>
    <source>
        <strain evidence="1">HKST-UBA11</strain>
    </source>
</reference>
<dbReference type="Proteomes" id="UP000754563">
    <property type="component" value="Unassembled WGS sequence"/>
</dbReference>
<protein>
    <recommendedName>
        <fullName evidence="3">PPM-type phosphatase domain-containing protein</fullName>
    </recommendedName>
</protein>